<evidence type="ECO:0000259" key="1">
    <source>
        <dbReference type="Pfam" id="PF12781"/>
    </source>
</evidence>
<dbReference type="PANTHER" id="PTHR22878">
    <property type="entry name" value="DYNEIN HEAVY CHAIN 6, AXONEMAL-LIKE-RELATED"/>
    <property type="match status" value="1"/>
</dbReference>
<name>A0A8D2PDT6_ZOSLA</name>
<reference evidence="2" key="1">
    <citation type="submission" date="2025-08" db="UniProtKB">
        <authorList>
            <consortium name="Ensembl"/>
        </authorList>
    </citation>
    <scope>IDENTIFICATION</scope>
</reference>
<dbReference type="InterPro" id="IPR026983">
    <property type="entry name" value="DHC"/>
</dbReference>
<dbReference type="GO" id="GO:0045505">
    <property type="term" value="F:dynein intermediate chain binding"/>
    <property type="evidence" value="ECO:0007669"/>
    <property type="project" value="InterPro"/>
</dbReference>
<dbReference type="GO" id="GO:0051959">
    <property type="term" value="F:dynein light intermediate chain binding"/>
    <property type="evidence" value="ECO:0007669"/>
    <property type="project" value="InterPro"/>
</dbReference>
<evidence type="ECO:0000313" key="2">
    <source>
        <dbReference type="Ensembl" id="ENSZLMP00000013054.1"/>
    </source>
</evidence>
<organism evidence="2 3">
    <name type="scientific">Zosterops lateralis melanops</name>
    <dbReference type="NCBI Taxonomy" id="1220523"/>
    <lineage>
        <taxon>Eukaryota</taxon>
        <taxon>Metazoa</taxon>
        <taxon>Chordata</taxon>
        <taxon>Craniata</taxon>
        <taxon>Vertebrata</taxon>
        <taxon>Euteleostomi</taxon>
        <taxon>Archelosauria</taxon>
        <taxon>Archosauria</taxon>
        <taxon>Dinosauria</taxon>
        <taxon>Saurischia</taxon>
        <taxon>Theropoda</taxon>
        <taxon>Coelurosauria</taxon>
        <taxon>Aves</taxon>
        <taxon>Neognathae</taxon>
        <taxon>Neoaves</taxon>
        <taxon>Telluraves</taxon>
        <taxon>Australaves</taxon>
        <taxon>Passeriformes</taxon>
        <taxon>Sylvioidea</taxon>
        <taxon>Zosteropidae</taxon>
        <taxon>Zosterops</taxon>
    </lineage>
</organism>
<evidence type="ECO:0000313" key="3">
    <source>
        <dbReference type="Proteomes" id="UP000694401"/>
    </source>
</evidence>
<dbReference type="AlphaFoldDB" id="A0A8D2PDT6"/>
<accession>A0A8D2PDT6</accession>
<keyword evidence="3" id="KW-1185">Reference proteome</keyword>
<reference evidence="2" key="2">
    <citation type="submission" date="2025-09" db="UniProtKB">
        <authorList>
            <consortium name="Ensembl"/>
        </authorList>
    </citation>
    <scope>IDENTIFICATION</scope>
</reference>
<proteinExistence type="predicted"/>
<dbReference type="GO" id="GO:0007018">
    <property type="term" value="P:microtubule-based movement"/>
    <property type="evidence" value="ECO:0007669"/>
    <property type="project" value="InterPro"/>
</dbReference>
<feature type="domain" description="Dynein heavy chain ATP-binding dynein motor region" evidence="1">
    <location>
        <begin position="11"/>
        <end position="80"/>
    </location>
</feature>
<dbReference type="InterPro" id="IPR027417">
    <property type="entry name" value="P-loop_NTPase"/>
</dbReference>
<dbReference type="Gene3D" id="3.40.50.300">
    <property type="entry name" value="P-loop containing nucleotide triphosphate hydrolases"/>
    <property type="match status" value="1"/>
</dbReference>
<protein>
    <recommendedName>
        <fullName evidence="1">Dynein heavy chain ATP-binding dynein motor region domain-containing protein</fullName>
    </recommendedName>
</protein>
<dbReference type="InterPro" id="IPR035706">
    <property type="entry name" value="AAA_9"/>
</dbReference>
<dbReference type="PANTHER" id="PTHR22878:SF63">
    <property type="entry name" value="DYNEIN AXONEMAL HEAVY CHAIN 10"/>
    <property type="match status" value="1"/>
</dbReference>
<dbReference type="Pfam" id="PF12781">
    <property type="entry name" value="AAA_9"/>
    <property type="match status" value="1"/>
</dbReference>
<dbReference type="Proteomes" id="UP000694401">
    <property type="component" value="Unassembled WGS sequence"/>
</dbReference>
<dbReference type="Ensembl" id="ENSZLMT00000013415.1">
    <property type="protein sequence ID" value="ENSZLMP00000013054.1"/>
    <property type="gene ID" value="ENSZLMG00000009099.1"/>
</dbReference>
<sequence>MQKESNQKAGVDCNLSQLQDGKNVKVAQGREFIVLGDKEIDYDSNFQMYLNTKLANPKFSPSVFGRVIVINYTGTSSGLFGRVSMNRM</sequence>
<dbReference type="GO" id="GO:0030286">
    <property type="term" value="C:dynein complex"/>
    <property type="evidence" value="ECO:0007669"/>
    <property type="project" value="InterPro"/>
</dbReference>